<keyword evidence="4" id="KW-1185">Reference proteome</keyword>
<dbReference type="STRING" id="81857.IV38_GL000458"/>
<accession>A0A0R2FXC0</accession>
<evidence type="ECO:0000313" key="3">
    <source>
        <dbReference type="EMBL" id="KRN33898.1"/>
    </source>
</evidence>
<dbReference type="RefSeq" id="WP_236698005.1">
    <property type="nucleotide sequence ID" value="NZ_JQAT01000001.1"/>
</dbReference>
<dbReference type="InterPro" id="IPR039564">
    <property type="entry name" value="Peptidase_C39-like"/>
</dbReference>
<dbReference type="Proteomes" id="UP000051645">
    <property type="component" value="Unassembled WGS sequence"/>
</dbReference>
<sequence>MKHARPHRKWPKWLFGLVLAVLIVGVTIAVVQQPTSNQAATASSQSASTAQSKPQKGSPISLKQLIAAEKKKWVQFTGKNKVTTKDPVADQTAADAPKYIMQVKPLSQFPDLPTGCEITDVAMLMQYRNKSVSALEIANEIPYTDDPETGFWGDPTNDTGYTMYPPAWKDYFENNLGSFKDLSGASLSTLKTELKNDHPIVAWVEMHGFGQHAILLIGYQGNNLIYNDPYTGKGDQKISQSDFWSLAASQHHRAMTD</sequence>
<dbReference type="PANTHER" id="PTHR37806">
    <property type="entry name" value="LMO0724 PROTEIN"/>
    <property type="match status" value="1"/>
</dbReference>
<reference evidence="4 5" key="1">
    <citation type="journal article" date="2015" name="Genome Announc.">
        <title>Expanding the biotechnology potential of lactobacilli through comparative genomics of 213 strains and associated genera.</title>
        <authorList>
            <person name="Sun Z."/>
            <person name="Harris H.M."/>
            <person name="McCann A."/>
            <person name="Guo C."/>
            <person name="Argimon S."/>
            <person name="Zhang W."/>
            <person name="Yang X."/>
            <person name="Jeffery I.B."/>
            <person name="Cooney J.C."/>
            <person name="Kagawa T.F."/>
            <person name="Liu W."/>
            <person name="Song Y."/>
            <person name="Salvetti E."/>
            <person name="Wrobel A."/>
            <person name="Rasinkangas P."/>
            <person name="Parkhill J."/>
            <person name="Rea M.C."/>
            <person name="O'Sullivan O."/>
            <person name="Ritari J."/>
            <person name="Douillard F.P."/>
            <person name="Paul Ross R."/>
            <person name="Yang R."/>
            <person name="Briner A.E."/>
            <person name="Felis G.E."/>
            <person name="de Vos W.M."/>
            <person name="Barrangou R."/>
            <person name="Klaenhammer T.R."/>
            <person name="Caufield P.W."/>
            <person name="Cui Y."/>
            <person name="Zhang H."/>
            <person name="O'Toole P.W."/>
        </authorList>
    </citation>
    <scope>NUCLEOTIDE SEQUENCE [LARGE SCALE GENOMIC DNA]</scope>
    <source>
        <strain evidence="2 5">ATCC BAA-66</strain>
        <strain evidence="3 4">DSM 13344</strain>
    </source>
</reference>
<gene>
    <name evidence="2" type="ORF">IV38_GL000458</name>
    <name evidence="3" type="ORF">IV40_GL000210</name>
</gene>
<protein>
    <recommendedName>
        <fullName evidence="1">Peptidase C39-like domain-containing protein</fullName>
    </recommendedName>
</protein>
<evidence type="ECO:0000259" key="1">
    <source>
        <dbReference type="Pfam" id="PF13529"/>
    </source>
</evidence>
<dbReference type="AlphaFoldDB" id="A0A0R2FXC0"/>
<proteinExistence type="predicted"/>
<dbReference type="EMBL" id="JQAZ01000001">
    <property type="protein sequence ID" value="KRN33898.1"/>
    <property type="molecule type" value="Genomic_DNA"/>
</dbReference>
<name>A0A0R2FXC0_9LACO</name>
<dbReference type="EMBL" id="JQAT01000001">
    <property type="protein sequence ID" value="KRN29572.1"/>
    <property type="molecule type" value="Genomic_DNA"/>
</dbReference>
<organism evidence="2 5">
    <name type="scientific">Lactobacillus selangorensis</name>
    <dbReference type="NCBI Taxonomy" id="81857"/>
    <lineage>
        <taxon>Bacteria</taxon>
        <taxon>Bacillati</taxon>
        <taxon>Bacillota</taxon>
        <taxon>Bacilli</taxon>
        <taxon>Lactobacillales</taxon>
        <taxon>Lactobacillaceae</taxon>
        <taxon>Lactobacillus</taxon>
    </lineage>
</organism>
<dbReference type="Proteomes" id="UP000051751">
    <property type="component" value="Unassembled WGS sequence"/>
</dbReference>
<evidence type="ECO:0000313" key="5">
    <source>
        <dbReference type="Proteomes" id="UP000051751"/>
    </source>
</evidence>
<dbReference type="Pfam" id="PF13529">
    <property type="entry name" value="Peptidase_C39_2"/>
    <property type="match status" value="1"/>
</dbReference>
<evidence type="ECO:0000313" key="4">
    <source>
        <dbReference type="Proteomes" id="UP000051645"/>
    </source>
</evidence>
<dbReference type="PANTHER" id="PTHR37806:SF1">
    <property type="entry name" value="PEPTIDASE C39-LIKE DOMAIN-CONTAINING PROTEIN"/>
    <property type="match status" value="1"/>
</dbReference>
<comment type="caution">
    <text evidence="2">The sequence shown here is derived from an EMBL/GenBank/DDBJ whole genome shotgun (WGS) entry which is preliminary data.</text>
</comment>
<feature type="domain" description="Peptidase C39-like" evidence="1">
    <location>
        <begin position="102"/>
        <end position="230"/>
    </location>
</feature>
<dbReference type="Gene3D" id="3.90.70.10">
    <property type="entry name" value="Cysteine proteinases"/>
    <property type="match status" value="1"/>
</dbReference>
<evidence type="ECO:0000313" key="2">
    <source>
        <dbReference type="EMBL" id="KRN29572.1"/>
    </source>
</evidence>
<dbReference type="PATRIC" id="fig|81857.3.peg.462"/>